<dbReference type="InterPro" id="IPR014746">
    <property type="entry name" value="Gln_synth/guanido_kin_cat_dom"/>
</dbReference>
<dbReference type="EMBL" id="LCJR01000012">
    <property type="protein sequence ID" value="KKT81994.1"/>
    <property type="molecule type" value="Genomic_DNA"/>
</dbReference>
<evidence type="ECO:0000313" key="2">
    <source>
        <dbReference type="Proteomes" id="UP000034032"/>
    </source>
</evidence>
<dbReference type="Proteomes" id="UP000034032">
    <property type="component" value="Unassembled WGS sequence"/>
</dbReference>
<proteinExistence type="predicted"/>
<organism evidence="1 2">
    <name type="scientific">Candidatus Yanofskybacteria bacterium GW2011_GWA2_44_9</name>
    <dbReference type="NCBI Taxonomy" id="1619025"/>
    <lineage>
        <taxon>Bacteria</taxon>
        <taxon>Candidatus Yanofskyibacteriota</taxon>
    </lineage>
</organism>
<protein>
    <submittedName>
        <fullName evidence="1">Uncharacterized protein</fullName>
    </submittedName>
</protein>
<comment type="caution">
    <text evidence="1">The sequence shown here is derived from an EMBL/GenBank/DDBJ whole genome shotgun (WGS) entry which is preliminary data.</text>
</comment>
<name>A0A0G1NCR6_9BACT</name>
<accession>A0A0G1NCR6</accession>
<reference evidence="1 2" key="1">
    <citation type="journal article" date="2015" name="Nature">
        <title>rRNA introns, odd ribosomes, and small enigmatic genomes across a large radiation of phyla.</title>
        <authorList>
            <person name="Brown C.T."/>
            <person name="Hug L.A."/>
            <person name="Thomas B.C."/>
            <person name="Sharon I."/>
            <person name="Castelle C.J."/>
            <person name="Singh A."/>
            <person name="Wilkins M.J."/>
            <person name="Williams K.H."/>
            <person name="Banfield J.F."/>
        </authorList>
    </citation>
    <scope>NUCLEOTIDE SEQUENCE [LARGE SCALE GENOMIC DNA]</scope>
</reference>
<dbReference type="GO" id="GO:0003824">
    <property type="term" value="F:catalytic activity"/>
    <property type="evidence" value="ECO:0007669"/>
    <property type="project" value="InterPro"/>
</dbReference>
<evidence type="ECO:0000313" key="1">
    <source>
        <dbReference type="EMBL" id="KKT81994.1"/>
    </source>
</evidence>
<sequence>MDRLVRYFTEGIQDQPIATTVGMEIETSFIDLGGQPITLAQSQQLLVLLCNGYGWFPGKVKNQLLTEIFDRNGNKILYELGRQNIELSAAPGRAVDVVEKSERILQVLYSAAAEVGAFPNLEPILKTDESLLVIPDERDAIWLELDGREALELLARISSVQFTVSVPLAQAVVCLNRLGENIGRFLKYYPQEEYWRKYIRESKAGYNPMRYGGPLFFHSIENYCERLVGHDVILGPAQETTPLFRADPARLVSYGKVVDLDIPLYLRSIWWYFRLRRYGNTLGIEVRPLPRDNEPFQEKLDFVLGILGVSDAGPSSIRRTPFFFEEGGACGILPEPD</sequence>
<dbReference type="SUPFAM" id="SSF55931">
    <property type="entry name" value="Glutamine synthetase/guanido kinase"/>
    <property type="match status" value="1"/>
</dbReference>
<dbReference type="AlphaFoldDB" id="A0A0G1NCR6"/>
<gene>
    <name evidence="1" type="ORF">UW79_C0012G0004</name>
</gene>